<feature type="compositionally biased region" description="Low complexity" evidence="1">
    <location>
        <begin position="608"/>
        <end position="618"/>
    </location>
</feature>
<dbReference type="EMBL" id="CDSF01000133">
    <property type="protein sequence ID" value="CEP02866.1"/>
    <property type="molecule type" value="Genomic_DNA"/>
</dbReference>
<evidence type="ECO:0000313" key="3">
    <source>
        <dbReference type="EMBL" id="CEP02866.1"/>
    </source>
</evidence>
<name>A0A0G4J6E7_PLABS</name>
<dbReference type="AlphaFoldDB" id="A0A0G4J6E7"/>
<evidence type="ECO:0000256" key="1">
    <source>
        <dbReference type="SAM" id="MobiDB-lite"/>
    </source>
</evidence>
<accession>A0A0G4J6E7</accession>
<feature type="compositionally biased region" description="Polar residues" evidence="1">
    <location>
        <begin position="561"/>
        <end position="574"/>
    </location>
</feature>
<protein>
    <recommendedName>
        <fullName evidence="2">STIL N-terminal domain-containing protein</fullName>
    </recommendedName>
</protein>
<feature type="compositionally biased region" description="Low complexity" evidence="1">
    <location>
        <begin position="411"/>
        <end position="435"/>
    </location>
</feature>
<feature type="region of interest" description="Disordered" evidence="1">
    <location>
        <begin position="596"/>
        <end position="671"/>
    </location>
</feature>
<dbReference type="PANTHER" id="PTHR15128">
    <property type="entry name" value="TAL1 SCL INTERRUPTING LOCUS"/>
    <property type="match status" value="1"/>
</dbReference>
<evidence type="ECO:0000313" key="6">
    <source>
        <dbReference type="Proteomes" id="UP000290189"/>
    </source>
</evidence>
<feature type="region of interest" description="Disordered" evidence="1">
    <location>
        <begin position="683"/>
        <end position="721"/>
    </location>
</feature>
<sequence length="732" mass="80247">MSELQRYLTEYAGSPGASLRTASTSNMTFHFPAFRSILWDRTPQRDCDHVSVHVERFLPTLAVPVEIWAQVLSLANSPGDLGTLHGEYRCDPGDAHVFTVDEFRSALMTTSSRDTISVKVVTGPIDIEAVVISSLRALKSREFPRLSSIMSIVCSVSPGGASGSVSIAGEFVVPSTSLALTRINPLGIVGNPLGCCLQKGNLAQRPDADFSFGYLTLDQFRKVVPLQDTDPLAYSCPLVGLWVYSGTDELRPDSAHVWAGCVRYLHNDSIAERVSPALLTFLVLVACRSSYAFYECQATLSSSLLSHYTFGVKDLPIGRSDRESNITLQWQPAVDELSNVRFLNALQAYEKVHFDSVSIAKLGTSSLSPKSMSTKSDSPRVVNRMPHLASVERARYPASPPPDDSIRALTSDRSVSPLSSRSASPSFSNRSTSVPLPRPHPMYSPHPHPSPTSTPLFRRRESFSSQPERAELSPHKLFEMQQQQFELLQHQVTSLQRLFELETLRHTRPCACGAKVSVSTNTGASLGYNNVVIATKENAQTSTTLSLIREETPIHRESEGKLQSGTVRSVHQSRNSCAIASSDGAMSILELSDDYMEESPVQKPISPSPTASSAQSSGRSHDLPLVTVDEPEADPAEEPQAEPAQEVLPDDERADRTLSVRADMGNGANATIEDIPRIMYAYTSETSGDDEDEQITRKYIGRRRRDSSSSSSDDDDVPLSRLSHLFMRVVDE</sequence>
<gene>
    <name evidence="3" type="ORF">PBRA_002833</name>
    <name evidence="4" type="ORF">PLBR_LOCUS2185</name>
</gene>
<dbReference type="OrthoDB" id="76173at2759"/>
<proteinExistence type="predicted"/>
<keyword evidence="4" id="KW-0496">Mitochondrion</keyword>
<feature type="region of interest" description="Disordered" evidence="1">
    <location>
        <begin position="390"/>
        <end position="470"/>
    </location>
</feature>
<dbReference type="GO" id="GO:0071539">
    <property type="term" value="P:protein localization to centrosome"/>
    <property type="evidence" value="ECO:0007669"/>
    <property type="project" value="TreeGrafter"/>
</dbReference>
<feature type="compositionally biased region" description="Pro residues" evidence="1">
    <location>
        <begin position="436"/>
        <end position="452"/>
    </location>
</feature>
<organism evidence="3 5">
    <name type="scientific">Plasmodiophora brassicae</name>
    <name type="common">Clubroot disease agent</name>
    <dbReference type="NCBI Taxonomy" id="37360"/>
    <lineage>
        <taxon>Eukaryota</taxon>
        <taxon>Sar</taxon>
        <taxon>Rhizaria</taxon>
        <taxon>Endomyxa</taxon>
        <taxon>Phytomyxea</taxon>
        <taxon>Plasmodiophorida</taxon>
        <taxon>Plasmodiophoridae</taxon>
        <taxon>Plasmodiophora</taxon>
    </lineage>
</organism>
<dbReference type="GO" id="GO:0031023">
    <property type="term" value="P:microtubule organizing center organization"/>
    <property type="evidence" value="ECO:0007669"/>
    <property type="project" value="TreeGrafter"/>
</dbReference>
<dbReference type="Proteomes" id="UP000039324">
    <property type="component" value="Unassembled WGS sequence"/>
</dbReference>
<geneLocation type="mitochondrion" evidence="4"/>
<reference evidence="4 6" key="2">
    <citation type="submission" date="2018-03" db="EMBL/GenBank/DDBJ databases">
        <authorList>
            <person name="Fogelqvist J."/>
        </authorList>
    </citation>
    <scope>NUCLEOTIDE SEQUENCE [LARGE SCALE GENOMIC DNA]</scope>
</reference>
<dbReference type="InterPro" id="IPR057731">
    <property type="entry name" value="STIL_N"/>
</dbReference>
<dbReference type="EMBL" id="OVEO01000003">
    <property type="protein sequence ID" value="SPQ94970.1"/>
    <property type="molecule type" value="Genomic_DNA"/>
</dbReference>
<evidence type="ECO:0000313" key="5">
    <source>
        <dbReference type="Proteomes" id="UP000039324"/>
    </source>
</evidence>
<feature type="region of interest" description="Disordered" evidence="1">
    <location>
        <begin position="555"/>
        <end position="574"/>
    </location>
</feature>
<dbReference type="GO" id="GO:0007224">
    <property type="term" value="P:smoothened signaling pathway"/>
    <property type="evidence" value="ECO:0007669"/>
    <property type="project" value="TreeGrafter"/>
</dbReference>
<feature type="compositionally biased region" description="Basic and acidic residues" evidence="1">
    <location>
        <begin position="458"/>
        <end position="470"/>
    </location>
</feature>
<reference evidence="3 5" key="1">
    <citation type="submission" date="2015-02" db="EMBL/GenBank/DDBJ databases">
        <authorList>
            <person name="Chooi Y.-H."/>
        </authorList>
    </citation>
    <scope>NUCLEOTIDE SEQUENCE [LARGE SCALE GENOMIC DNA]</scope>
    <source>
        <strain evidence="3">E3</strain>
    </source>
</reference>
<evidence type="ECO:0000313" key="4">
    <source>
        <dbReference type="EMBL" id="SPQ94970.1"/>
    </source>
</evidence>
<dbReference type="Proteomes" id="UP000290189">
    <property type="component" value="Unassembled WGS sequence"/>
</dbReference>
<dbReference type="Pfam" id="PF15253">
    <property type="entry name" value="STIL_N"/>
    <property type="match status" value="1"/>
</dbReference>
<keyword evidence="5" id="KW-1185">Reference proteome</keyword>
<feature type="compositionally biased region" description="Acidic residues" evidence="1">
    <location>
        <begin position="629"/>
        <end position="640"/>
    </location>
</feature>
<dbReference type="STRING" id="37360.A0A0G4J6E7"/>
<dbReference type="GO" id="GO:0005815">
    <property type="term" value="C:microtubule organizing center"/>
    <property type="evidence" value="ECO:0007669"/>
    <property type="project" value="TreeGrafter"/>
</dbReference>
<dbReference type="PANTHER" id="PTHR15128:SF0">
    <property type="entry name" value="SCL-INTERRUPTING LOCUS PROTEIN"/>
    <property type="match status" value="1"/>
</dbReference>
<feature type="domain" description="STIL N-terminal" evidence="2">
    <location>
        <begin position="119"/>
        <end position="303"/>
    </location>
</feature>
<dbReference type="GO" id="GO:0007052">
    <property type="term" value="P:mitotic spindle organization"/>
    <property type="evidence" value="ECO:0007669"/>
    <property type="project" value="TreeGrafter"/>
</dbReference>
<dbReference type="InterPro" id="IPR026123">
    <property type="entry name" value="STIL"/>
</dbReference>
<evidence type="ECO:0000259" key="2">
    <source>
        <dbReference type="Pfam" id="PF15253"/>
    </source>
</evidence>